<dbReference type="GO" id="GO:0006397">
    <property type="term" value="P:mRNA processing"/>
    <property type="evidence" value="ECO:0007669"/>
    <property type="project" value="UniProtKB-KW"/>
</dbReference>
<dbReference type="Gene3D" id="3.40.30.10">
    <property type="entry name" value="Glutaredoxin"/>
    <property type="match status" value="1"/>
</dbReference>
<dbReference type="GO" id="GO:0003723">
    <property type="term" value="F:RNA binding"/>
    <property type="evidence" value="ECO:0007669"/>
    <property type="project" value="TreeGrafter"/>
</dbReference>
<evidence type="ECO:0000256" key="3">
    <source>
        <dbReference type="SAM" id="MobiDB-lite"/>
    </source>
</evidence>
<dbReference type="SUPFAM" id="SSF52833">
    <property type="entry name" value="Thioredoxin-like"/>
    <property type="match status" value="1"/>
</dbReference>
<organism evidence="5 6">
    <name type="scientific">Panaeolus cyanescens</name>
    <dbReference type="NCBI Taxonomy" id="181874"/>
    <lineage>
        <taxon>Eukaryota</taxon>
        <taxon>Fungi</taxon>
        <taxon>Dikarya</taxon>
        <taxon>Basidiomycota</taxon>
        <taxon>Agaricomycotina</taxon>
        <taxon>Agaricomycetes</taxon>
        <taxon>Agaricomycetidae</taxon>
        <taxon>Agaricales</taxon>
        <taxon>Agaricineae</taxon>
        <taxon>Galeropsidaceae</taxon>
        <taxon>Panaeolus</taxon>
    </lineage>
</organism>
<dbReference type="EMBL" id="NHTK01006127">
    <property type="protein sequence ID" value="PPQ63263.1"/>
    <property type="molecule type" value="Genomic_DNA"/>
</dbReference>
<evidence type="ECO:0000313" key="6">
    <source>
        <dbReference type="Proteomes" id="UP000284842"/>
    </source>
</evidence>
<protein>
    <recommendedName>
        <fullName evidence="4">CCHC-type domain-containing protein</fullName>
    </recommendedName>
</protein>
<dbReference type="InterPro" id="IPR008554">
    <property type="entry name" value="Glutaredoxin-like"/>
</dbReference>
<keyword evidence="2" id="KW-0862">Zinc</keyword>
<feature type="domain" description="CCHC-type" evidence="4">
    <location>
        <begin position="142"/>
        <end position="157"/>
    </location>
</feature>
<evidence type="ECO:0000256" key="2">
    <source>
        <dbReference type="PROSITE-ProRule" id="PRU00047"/>
    </source>
</evidence>
<dbReference type="PROSITE" id="PS50158">
    <property type="entry name" value="ZF_CCHC"/>
    <property type="match status" value="1"/>
</dbReference>
<evidence type="ECO:0000313" key="5">
    <source>
        <dbReference type="EMBL" id="PPQ63263.1"/>
    </source>
</evidence>
<comment type="caution">
    <text evidence="5">The sequence shown here is derived from an EMBL/GenBank/DDBJ whole genome shotgun (WGS) entry which is preliminary data.</text>
</comment>
<dbReference type="InterPro" id="IPR036249">
    <property type="entry name" value="Thioredoxin-like_sf"/>
</dbReference>
<dbReference type="OrthoDB" id="429967at2759"/>
<accession>A0A409V9A5</accession>
<dbReference type="InParanoid" id="A0A409V9A5"/>
<dbReference type="PANTHER" id="PTHR13316:SF0">
    <property type="entry name" value="ZINC FINGER CCHC DOMAIN-CONTAINING PROTEIN 8"/>
    <property type="match status" value="1"/>
</dbReference>
<dbReference type="SMART" id="SM00343">
    <property type="entry name" value="ZnF_C2HC"/>
    <property type="match status" value="1"/>
</dbReference>
<evidence type="ECO:0000259" key="4">
    <source>
        <dbReference type="PROSITE" id="PS50158"/>
    </source>
</evidence>
<reference evidence="5 6" key="1">
    <citation type="journal article" date="2018" name="Evol. Lett.">
        <title>Horizontal gene cluster transfer increased hallucinogenic mushroom diversity.</title>
        <authorList>
            <person name="Reynolds H.T."/>
            <person name="Vijayakumar V."/>
            <person name="Gluck-Thaler E."/>
            <person name="Korotkin H.B."/>
            <person name="Matheny P.B."/>
            <person name="Slot J.C."/>
        </authorList>
    </citation>
    <scope>NUCLEOTIDE SEQUENCE [LARGE SCALE GENOMIC DNA]</scope>
    <source>
        <strain evidence="5 6">2629</strain>
    </source>
</reference>
<dbReference type="GO" id="GO:0071013">
    <property type="term" value="C:catalytic step 2 spliceosome"/>
    <property type="evidence" value="ECO:0007669"/>
    <property type="project" value="TreeGrafter"/>
</dbReference>
<evidence type="ECO:0000256" key="1">
    <source>
        <dbReference type="ARBA" id="ARBA00022664"/>
    </source>
</evidence>
<dbReference type="PANTHER" id="PTHR13316">
    <property type="entry name" value="ZINC FINGER, CCHC DOMAIN CONTAINING 8"/>
    <property type="match status" value="1"/>
</dbReference>
<dbReference type="InterPro" id="IPR052115">
    <property type="entry name" value="NEXT_complex_subunit_ZCCHC8"/>
</dbReference>
<gene>
    <name evidence="5" type="ORF">CVT24_006788</name>
</gene>
<dbReference type="InterPro" id="IPR001878">
    <property type="entry name" value="Znf_CCHC"/>
</dbReference>
<dbReference type="Pfam" id="PF05768">
    <property type="entry name" value="Glrx-like"/>
    <property type="match status" value="1"/>
</dbReference>
<feature type="compositionally biased region" description="Pro residues" evidence="3">
    <location>
        <begin position="372"/>
        <end position="429"/>
    </location>
</feature>
<keyword evidence="2" id="KW-0479">Metal-binding</keyword>
<name>A0A409V9A5_9AGAR</name>
<dbReference type="STRING" id="181874.A0A409V9A5"/>
<dbReference type="Proteomes" id="UP000284842">
    <property type="component" value="Unassembled WGS sequence"/>
</dbReference>
<feature type="region of interest" description="Disordered" evidence="3">
    <location>
        <begin position="371"/>
        <end position="441"/>
    </location>
</feature>
<keyword evidence="1" id="KW-0507">mRNA processing</keyword>
<dbReference type="AlphaFoldDB" id="A0A409V9A5"/>
<proteinExistence type="predicted"/>
<keyword evidence="6" id="KW-1185">Reference proteome</keyword>
<dbReference type="Pfam" id="PF00098">
    <property type="entry name" value="zf-CCHC"/>
    <property type="match status" value="1"/>
</dbReference>
<sequence length="441" mass="49785">MSFRGVRIPRLTLFSGPNCSLCDIAKAELAKVRKLRPFELDTVNIQDKGQESWKRKYVYWIPALHLDGKEIAKATSANGVSDPGSFTPELGLPFVFHASSEPLPFEHEFVGIYQCAHGDVLGDKHEDEEENSNQADLPNRTRCFNCGETDHKITDCPTPANRELISLSRQYYQFFQGTLGLGNWQRIHTVEGWRQQRLNWLEDFTPGEIRGELLQDALAFTNDELLKNISAWGYPPGWINEKDPKDLVRHRIWSENDGDVNVLLDDEEAIFEIHGENSSIEQVTFKDCLSITHHFRDTLSDDSNPEHPDTLSGQTHKRWAMYPASYFSSHYLVPYQPAPRQHQEADTWANCSFRDTYSYLNQFAVARYLLPNVPPPPSDPPPELPPPPADDPLPPPPSTDDPSLPPPPPPTNAPPPLPPPIIVPRPPSPSVDSDMDMSDSE</sequence>
<dbReference type="SUPFAM" id="SSF57756">
    <property type="entry name" value="Retrovirus zinc finger-like domains"/>
    <property type="match status" value="1"/>
</dbReference>
<keyword evidence="2" id="KW-0863">Zinc-finger</keyword>
<dbReference type="Gene3D" id="4.10.60.10">
    <property type="entry name" value="Zinc finger, CCHC-type"/>
    <property type="match status" value="1"/>
</dbReference>
<dbReference type="GO" id="GO:0008270">
    <property type="term" value="F:zinc ion binding"/>
    <property type="evidence" value="ECO:0007669"/>
    <property type="project" value="UniProtKB-KW"/>
</dbReference>
<dbReference type="InterPro" id="IPR036875">
    <property type="entry name" value="Znf_CCHC_sf"/>
</dbReference>